<dbReference type="NCBIfam" id="TIGR00447">
    <property type="entry name" value="pth"/>
    <property type="match status" value="1"/>
</dbReference>
<evidence type="ECO:0000256" key="10">
    <source>
        <dbReference type="RuleBase" id="RU004320"/>
    </source>
</evidence>
<dbReference type="Pfam" id="PF01195">
    <property type="entry name" value="Pept_tRNA_hydro"/>
    <property type="match status" value="1"/>
</dbReference>
<protein>
    <recommendedName>
        <fullName evidence="7 8">Peptidyl-tRNA hydrolase</fullName>
        <shortName evidence="8">Pth</shortName>
        <ecNumber evidence="1 8">3.1.1.29</ecNumber>
    </recommendedName>
</protein>
<evidence type="ECO:0000256" key="9">
    <source>
        <dbReference type="RuleBase" id="RU000673"/>
    </source>
</evidence>
<dbReference type="GO" id="GO:0006515">
    <property type="term" value="P:protein quality control for misfolded or incompletely synthesized proteins"/>
    <property type="evidence" value="ECO:0007669"/>
    <property type="project" value="UniProtKB-UniRule"/>
</dbReference>
<reference evidence="11 12" key="1">
    <citation type="submission" date="2020-04" db="EMBL/GenBank/DDBJ databases">
        <authorList>
            <person name="Hogendoorn C."/>
        </authorList>
    </citation>
    <scope>NUCLEOTIDE SEQUENCE [LARGE SCALE GENOMIC DNA]</scope>
    <source>
        <strain evidence="11">COOX1</strain>
    </source>
</reference>
<dbReference type="InterPro" id="IPR018171">
    <property type="entry name" value="Pept_tRNA_hydro_CS"/>
</dbReference>
<dbReference type="CDD" id="cd00462">
    <property type="entry name" value="PTH"/>
    <property type="match status" value="1"/>
</dbReference>
<feature type="binding site" evidence="8">
    <location>
        <position position="14"/>
    </location>
    <ligand>
        <name>tRNA</name>
        <dbReference type="ChEBI" id="CHEBI:17843"/>
    </ligand>
</feature>
<dbReference type="EC" id="3.1.1.29" evidence="1 8"/>
<feature type="site" description="Stabilizes the basic form of H active site to accept a proton" evidence="8">
    <location>
        <position position="91"/>
    </location>
</feature>
<evidence type="ECO:0000313" key="11">
    <source>
        <dbReference type="EMBL" id="CAB3389760.1"/>
    </source>
</evidence>
<gene>
    <name evidence="8 11" type="primary">pth</name>
    <name evidence="11" type="ORF">COOX1_0076</name>
</gene>
<dbReference type="PANTHER" id="PTHR17224:SF1">
    <property type="entry name" value="PEPTIDYL-TRNA HYDROLASE"/>
    <property type="match status" value="1"/>
</dbReference>
<dbReference type="InterPro" id="IPR001328">
    <property type="entry name" value="Pept_tRNA_hydro"/>
</dbReference>
<dbReference type="InterPro" id="IPR036416">
    <property type="entry name" value="Pept_tRNA_hydro_sf"/>
</dbReference>
<dbReference type="AlphaFoldDB" id="A0A6F9DYW4"/>
<comment type="subunit">
    <text evidence="8">Monomer.</text>
</comment>
<feature type="active site" description="Proton acceptor" evidence="8">
    <location>
        <position position="19"/>
    </location>
</feature>
<dbReference type="Gene3D" id="3.40.50.1470">
    <property type="entry name" value="Peptidyl-tRNA hydrolase"/>
    <property type="match status" value="1"/>
</dbReference>
<evidence type="ECO:0000256" key="4">
    <source>
        <dbReference type="ARBA" id="ARBA00022884"/>
    </source>
</evidence>
<sequence length="184" mass="20312">MWLIAGLGNPGPRYAQTRHNAGFMVIDRLAARWSVSVTSRGFHSLTASTRVGEEQVLLLKPQTFMNESGLAVGEAMRWYRLDPECLIVVYDDMDLPPGKVRLRYKGSSGGHNGMKSILQHLGTETFGRVRIGIGRPMEGRSVIDHVLSPFSPDELSTLHPALDRAVELIEIAVQEGFEKAISKA</sequence>
<feature type="binding site" evidence="8">
    <location>
        <position position="112"/>
    </location>
    <ligand>
        <name>tRNA</name>
        <dbReference type="ChEBI" id="CHEBI:17843"/>
    </ligand>
</feature>
<dbReference type="HAMAP" id="MF_00083">
    <property type="entry name" value="Pept_tRNA_hydro_bact"/>
    <property type="match status" value="1"/>
</dbReference>
<dbReference type="FunFam" id="3.40.50.1470:FF:000001">
    <property type="entry name" value="Peptidyl-tRNA hydrolase"/>
    <property type="match status" value="1"/>
</dbReference>
<dbReference type="SUPFAM" id="SSF53178">
    <property type="entry name" value="Peptidyl-tRNA hydrolase-like"/>
    <property type="match status" value="1"/>
</dbReference>
<dbReference type="PROSITE" id="PS01196">
    <property type="entry name" value="PEPT_TRNA_HYDROL_2"/>
    <property type="match status" value="1"/>
</dbReference>
<feature type="binding site" evidence="8">
    <location>
        <position position="64"/>
    </location>
    <ligand>
        <name>tRNA</name>
        <dbReference type="ChEBI" id="CHEBI:17843"/>
    </ligand>
</feature>
<comment type="similarity">
    <text evidence="5 8 10">Belongs to the PTH family.</text>
</comment>
<dbReference type="PANTHER" id="PTHR17224">
    <property type="entry name" value="PEPTIDYL-TRNA HYDROLASE"/>
    <property type="match status" value="1"/>
</dbReference>
<dbReference type="GO" id="GO:0000049">
    <property type="term" value="F:tRNA binding"/>
    <property type="evidence" value="ECO:0007669"/>
    <property type="project" value="UniProtKB-UniRule"/>
</dbReference>
<dbReference type="GO" id="GO:0005737">
    <property type="term" value="C:cytoplasm"/>
    <property type="evidence" value="ECO:0007669"/>
    <property type="project" value="UniProtKB-SubCell"/>
</dbReference>
<feature type="site" description="Discriminates between blocked and unblocked aminoacyl-tRNA" evidence="8">
    <location>
        <position position="9"/>
    </location>
</feature>
<dbReference type="GO" id="GO:0072344">
    <property type="term" value="P:rescue of stalled ribosome"/>
    <property type="evidence" value="ECO:0007669"/>
    <property type="project" value="UniProtKB-UniRule"/>
</dbReference>
<organism evidence="11 12">
    <name type="scientific">Kyrpidia spormannii</name>
    <dbReference type="NCBI Taxonomy" id="2055160"/>
    <lineage>
        <taxon>Bacteria</taxon>
        <taxon>Bacillati</taxon>
        <taxon>Bacillota</taxon>
        <taxon>Bacilli</taxon>
        <taxon>Bacillales</taxon>
        <taxon>Alicyclobacillaceae</taxon>
        <taxon>Kyrpidia</taxon>
    </lineage>
</organism>
<dbReference type="GO" id="GO:0004045">
    <property type="term" value="F:peptidyl-tRNA hydrolase activity"/>
    <property type="evidence" value="ECO:0007669"/>
    <property type="project" value="UniProtKB-UniRule"/>
</dbReference>
<evidence type="ECO:0000256" key="7">
    <source>
        <dbReference type="ARBA" id="ARBA00050038"/>
    </source>
</evidence>
<dbReference type="PROSITE" id="PS01195">
    <property type="entry name" value="PEPT_TRNA_HYDROL_1"/>
    <property type="match status" value="1"/>
</dbReference>
<comment type="catalytic activity">
    <reaction evidence="6 8 9">
        <text>an N-acyl-L-alpha-aminoacyl-tRNA + H2O = an N-acyl-L-amino acid + a tRNA + H(+)</text>
        <dbReference type="Rhea" id="RHEA:54448"/>
        <dbReference type="Rhea" id="RHEA-COMP:10123"/>
        <dbReference type="Rhea" id="RHEA-COMP:13883"/>
        <dbReference type="ChEBI" id="CHEBI:15377"/>
        <dbReference type="ChEBI" id="CHEBI:15378"/>
        <dbReference type="ChEBI" id="CHEBI:59874"/>
        <dbReference type="ChEBI" id="CHEBI:78442"/>
        <dbReference type="ChEBI" id="CHEBI:138191"/>
        <dbReference type="EC" id="3.1.1.29"/>
    </reaction>
</comment>
<comment type="function">
    <text evidence="8">Catalyzes the release of premature peptidyl moieties from peptidyl-tRNA molecules trapped in stalled 50S ribosomal subunits, and thus maintains levels of free tRNAs and 50S ribosomes.</text>
</comment>
<proteinExistence type="inferred from homology"/>
<keyword evidence="8" id="KW-0963">Cytoplasm</keyword>
<dbReference type="Proteomes" id="UP000502196">
    <property type="component" value="Chromosome"/>
</dbReference>
<evidence type="ECO:0000313" key="12">
    <source>
        <dbReference type="Proteomes" id="UP000502196"/>
    </source>
</evidence>
<name>A0A6F9DYW4_9BACL</name>
<evidence type="ECO:0000256" key="2">
    <source>
        <dbReference type="ARBA" id="ARBA00022555"/>
    </source>
</evidence>
<comment type="subcellular location">
    <subcellularLocation>
        <location evidence="8">Cytoplasm</location>
    </subcellularLocation>
</comment>
<keyword evidence="2 8" id="KW-0820">tRNA-binding</keyword>
<keyword evidence="3 8" id="KW-0378">Hydrolase</keyword>
<keyword evidence="4 8" id="KW-0694">RNA-binding</keyword>
<dbReference type="EMBL" id="LR792683">
    <property type="protein sequence ID" value="CAB3389760.1"/>
    <property type="molecule type" value="Genomic_DNA"/>
</dbReference>
<evidence type="ECO:0000256" key="5">
    <source>
        <dbReference type="ARBA" id="ARBA00038063"/>
    </source>
</evidence>
<evidence type="ECO:0000256" key="6">
    <source>
        <dbReference type="ARBA" id="ARBA00048707"/>
    </source>
</evidence>
<comment type="function">
    <text evidence="8">Hydrolyzes ribosome-free peptidyl-tRNAs (with 1 or more amino acids incorporated), which drop off the ribosome during protein synthesis, or as a result of ribosome stalling.</text>
</comment>
<dbReference type="RefSeq" id="WP_170084623.1">
    <property type="nucleotide sequence ID" value="NZ_CP047971.1"/>
</dbReference>
<evidence type="ECO:0000256" key="3">
    <source>
        <dbReference type="ARBA" id="ARBA00022801"/>
    </source>
</evidence>
<evidence type="ECO:0000256" key="1">
    <source>
        <dbReference type="ARBA" id="ARBA00013260"/>
    </source>
</evidence>
<accession>A0A6F9DYW4</accession>
<evidence type="ECO:0000256" key="8">
    <source>
        <dbReference type="HAMAP-Rule" id="MF_00083"/>
    </source>
</evidence>
<feature type="binding site" evidence="8">
    <location>
        <position position="66"/>
    </location>
    <ligand>
        <name>tRNA</name>
        <dbReference type="ChEBI" id="CHEBI:17843"/>
    </ligand>
</feature>